<evidence type="ECO:0000313" key="1">
    <source>
        <dbReference type="EMBL" id="TGO39304.1"/>
    </source>
</evidence>
<accession>A0A4Z1GQU2</accession>
<dbReference type="EMBL" id="PQXK01000056">
    <property type="protein sequence ID" value="TGO39304.1"/>
    <property type="molecule type" value="Genomic_DNA"/>
</dbReference>
<name>A0A4Z1GQU2_9HELO</name>
<proteinExistence type="predicted"/>
<dbReference type="AlphaFoldDB" id="A0A4Z1GQU2"/>
<organism evidence="1 2">
    <name type="scientific">Botrytis hyacinthi</name>
    <dbReference type="NCBI Taxonomy" id="278943"/>
    <lineage>
        <taxon>Eukaryota</taxon>
        <taxon>Fungi</taxon>
        <taxon>Dikarya</taxon>
        <taxon>Ascomycota</taxon>
        <taxon>Pezizomycotina</taxon>
        <taxon>Leotiomycetes</taxon>
        <taxon>Helotiales</taxon>
        <taxon>Sclerotiniaceae</taxon>
        <taxon>Botrytis</taxon>
    </lineage>
</organism>
<protein>
    <submittedName>
        <fullName evidence="1">Uncharacterized protein</fullName>
    </submittedName>
</protein>
<sequence length="98" mass="11112">MAAKSLVDLPKVGTLVAGYSVGGITVFFQKMTELMKGVRWLHDAEQFEGMWYQVGVKTGSKWKMTAEFKTIEKLGWEQKDMPESTEKKTLGFTVEMVE</sequence>
<comment type="caution">
    <text evidence="1">The sequence shown here is derived from an EMBL/GenBank/DDBJ whole genome shotgun (WGS) entry which is preliminary data.</text>
</comment>
<dbReference type="Proteomes" id="UP000297814">
    <property type="component" value="Unassembled WGS sequence"/>
</dbReference>
<keyword evidence="2" id="KW-1185">Reference proteome</keyword>
<gene>
    <name evidence="1" type="ORF">BHYA_0056g00140</name>
</gene>
<reference evidence="1 2" key="1">
    <citation type="submission" date="2017-12" db="EMBL/GenBank/DDBJ databases">
        <title>Comparative genomics of Botrytis spp.</title>
        <authorList>
            <person name="Valero-Jimenez C.A."/>
            <person name="Tapia P."/>
            <person name="Veloso J."/>
            <person name="Silva-Moreno E."/>
            <person name="Staats M."/>
            <person name="Valdes J.H."/>
            <person name="Van Kan J.A.L."/>
        </authorList>
    </citation>
    <scope>NUCLEOTIDE SEQUENCE [LARGE SCALE GENOMIC DNA]</scope>
    <source>
        <strain evidence="1 2">Bh0001</strain>
    </source>
</reference>
<evidence type="ECO:0000313" key="2">
    <source>
        <dbReference type="Proteomes" id="UP000297814"/>
    </source>
</evidence>